<dbReference type="Proteomes" id="UP000759103">
    <property type="component" value="Unassembled WGS sequence"/>
</dbReference>
<keyword evidence="3" id="KW-1185">Reference proteome</keyword>
<evidence type="ECO:0000313" key="2">
    <source>
        <dbReference type="EMBL" id="MBW6530516.1"/>
    </source>
</evidence>
<keyword evidence="1" id="KW-0812">Transmembrane</keyword>
<feature type="transmembrane region" description="Helical" evidence="1">
    <location>
        <begin position="364"/>
        <end position="385"/>
    </location>
</feature>
<feature type="transmembrane region" description="Helical" evidence="1">
    <location>
        <begin position="397"/>
        <end position="418"/>
    </location>
</feature>
<organism evidence="2 3">
    <name type="scientific">Sphingomonas citri</name>
    <dbReference type="NCBI Taxonomy" id="2862499"/>
    <lineage>
        <taxon>Bacteria</taxon>
        <taxon>Pseudomonadati</taxon>
        <taxon>Pseudomonadota</taxon>
        <taxon>Alphaproteobacteria</taxon>
        <taxon>Sphingomonadales</taxon>
        <taxon>Sphingomonadaceae</taxon>
        <taxon>Sphingomonas</taxon>
    </lineage>
</organism>
<accession>A0ABS7BLN6</accession>
<keyword evidence="1" id="KW-1133">Transmembrane helix</keyword>
<keyword evidence="1" id="KW-0472">Membrane</keyword>
<name>A0ABS7BLN6_9SPHN</name>
<dbReference type="RefSeq" id="WP_219747866.1">
    <property type="nucleotide sequence ID" value="NZ_JAHXZN010000001.1"/>
</dbReference>
<reference evidence="2 3" key="1">
    <citation type="submission" date="2021-07" db="EMBL/GenBank/DDBJ databases">
        <title>Sphingomonas sp.</title>
        <authorList>
            <person name="Feng G."/>
            <person name="Li J."/>
            <person name="Pan M."/>
        </authorList>
    </citation>
    <scope>NUCLEOTIDE SEQUENCE [LARGE SCALE GENOMIC DNA]</scope>
    <source>
        <strain evidence="2 3">RRHST34</strain>
    </source>
</reference>
<gene>
    <name evidence="2" type="ORF">KZ820_07185</name>
</gene>
<dbReference type="EMBL" id="JAHXZN010000001">
    <property type="protein sequence ID" value="MBW6530516.1"/>
    <property type="molecule type" value="Genomic_DNA"/>
</dbReference>
<comment type="caution">
    <text evidence="2">The sequence shown here is derived from an EMBL/GenBank/DDBJ whole genome shotgun (WGS) entry which is preliminary data.</text>
</comment>
<sequence>MSNDDAAKVLFAETRNWREDPSEPEQVRIARRVLARAIRASDGKGFAPGDEPTFAELGNPTTFAIWQDCFSATAEAWAPAESEKADLGYVVSQLPPQDNAAYLKAAPKLNGATPASAHGPFRFATGGGAYSVYVFDGVEGVGPGLFPPRSAPVTGLGGSSRFRHAWPAALAILFCVALLSGVAYDAYCRGVSATATAIRPSGLAQRLTRVIADVDPRLSDEARRIAEDVVSEAKSVPVDQAAWWQSVKASTGIPARTAATAAEIDTKAAAAKASTVSLVEALAPTNLGAGVLDDMKKRAGDAVDHAFRDDPIAIRPVVSLGGPWLFAIGSLVVIAGVVGMGFWGSVLGALIDSRNRLSLSRLQLMAWTIVVLSLFGITSPFLIGASEGAVSLPQYPWEIWALLGITIGTPPLSGLILVSKSGQAPQPNAERSIRDDPDATNVGRVEVNLDPNGWSFLDLFRGEEVSNRDEIDISRFQYFVITIILLMVFIGLIGTELWSLRAGQDWDIWAKTKSYPTLNETFIGLLALSHGGYLGMKLLAKPDVKPGG</sequence>
<evidence type="ECO:0000256" key="1">
    <source>
        <dbReference type="SAM" id="Phobius"/>
    </source>
</evidence>
<protein>
    <submittedName>
        <fullName evidence="2">Uncharacterized protein</fullName>
    </submittedName>
</protein>
<proteinExistence type="predicted"/>
<feature type="transmembrane region" description="Helical" evidence="1">
    <location>
        <begin position="324"/>
        <end position="352"/>
    </location>
</feature>
<feature type="transmembrane region" description="Helical" evidence="1">
    <location>
        <begin position="478"/>
        <end position="501"/>
    </location>
</feature>
<evidence type="ECO:0000313" key="3">
    <source>
        <dbReference type="Proteomes" id="UP000759103"/>
    </source>
</evidence>